<reference evidence="2" key="1">
    <citation type="journal article" date="2020" name="Stud. Mycol.">
        <title>101 Dothideomycetes genomes: a test case for predicting lifestyles and emergence of pathogens.</title>
        <authorList>
            <person name="Haridas S."/>
            <person name="Albert R."/>
            <person name="Binder M."/>
            <person name="Bloem J."/>
            <person name="Labutti K."/>
            <person name="Salamov A."/>
            <person name="Andreopoulos B."/>
            <person name="Baker S."/>
            <person name="Barry K."/>
            <person name="Bills G."/>
            <person name="Bluhm B."/>
            <person name="Cannon C."/>
            <person name="Castanera R."/>
            <person name="Culley D."/>
            <person name="Daum C."/>
            <person name="Ezra D."/>
            <person name="Gonzalez J."/>
            <person name="Henrissat B."/>
            <person name="Kuo A."/>
            <person name="Liang C."/>
            <person name="Lipzen A."/>
            <person name="Lutzoni F."/>
            <person name="Magnuson J."/>
            <person name="Mondo S."/>
            <person name="Nolan M."/>
            <person name="Ohm R."/>
            <person name="Pangilinan J."/>
            <person name="Park H.-J."/>
            <person name="Ramirez L."/>
            <person name="Alfaro M."/>
            <person name="Sun H."/>
            <person name="Tritt A."/>
            <person name="Yoshinaga Y."/>
            <person name="Zwiers L.-H."/>
            <person name="Turgeon B."/>
            <person name="Goodwin S."/>
            <person name="Spatafora J."/>
            <person name="Crous P."/>
            <person name="Grigoriev I."/>
        </authorList>
    </citation>
    <scope>NUCLEOTIDE SEQUENCE</scope>
    <source>
        <strain evidence="2">CBS 121739</strain>
    </source>
</reference>
<name>A0A6A6WM68_9PEZI</name>
<keyword evidence="3" id="KW-1185">Reference proteome</keyword>
<dbReference type="AlphaFoldDB" id="A0A6A6WM68"/>
<organism evidence="2 3">
    <name type="scientific">Pseudovirgaria hyperparasitica</name>
    <dbReference type="NCBI Taxonomy" id="470096"/>
    <lineage>
        <taxon>Eukaryota</taxon>
        <taxon>Fungi</taxon>
        <taxon>Dikarya</taxon>
        <taxon>Ascomycota</taxon>
        <taxon>Pezizomycotina</taxon>
        <taxon>Dothideomycetes</taxon>
        <taxon>Dothideomycetes incertae sedis</taxon>
        <taxon>Acrospermales</taxon>
        <taxon>Acrospermaceae</taxon>
        <taxon>Pseudovirgaria</taxon>
    </lineage>
</organism>
<dbReference type="EMBL" id="ML996565">
    <property type="protein sequence ID" value="KAF2763301.1"/>
    <property type="molecule type" value="Genomic_DNA"/>
</dbReference>
<protein>
    <submittedName>
        <fullName evidence="2">Uncharacterized protein</fullName>
    </submittedName>
</protein>
<evidence type="ECO:0000313" key="2">
    <source>
        <dbReference type="EMBL" id="KAF2763301.1"/>
    </source>
</evidence>
<proteinExistence type="predicted"/>
<sequence length="99" mass="10756">MRPSTPSLTLTLALALTLLITTLSAALPLYMAPVNARPRALGIVDQSTIARDGVFFADAQGNDNDKDKNNNAQVVGRTGEVDWRAWRPREVLARLNLLG</sequence>
<dbReference type="Proteomes" id="UP000799437">
    <property type="component" value="Unassembled WGS sequence"/>
</dbReference>
<evidence type="ECO:0000256" key="1">
    <source>
        <dbReference type="SAM" id="SignalP"/>
    </source>
</evidence>
<feature type="chain" id="PRO_5025341300" evidence="1">
    <location>
        <begin position="27"/>
        <end position="99"/>
    </location>
</feature>
<evidence type="ECO:0000313" key="3">
    <source>
        <dbReference type="Proteomes" id="UP000799437"/>
    </source>
</evidence>
<dbReference type="RefSeq" id="XP_033605752.1">
    <property type="nucleotide sequence ID" value="XM_033746345.1"/>
</dbReference>
<feature type="signal peptide" evidence="1">
    <location>
        <begin position="1"/>
        <end position="26"/>
    </location>
</feature>
<gene>
    <name evidence="2" type="ORF">EJ05DRAFT_496128</name>
</gene>
<dbReference type="GeneID" id="54487399"/>
<accession>A0A6A6WM68</accession>
<keyword evidence="1" id="KW-0732">Signal</keyword>